<accession>A0ABS4TDT8</accession>
<dbReference type="InterPro" id="IPR000209">
    <property type="entry name" value="Peptidase_S8/S53_dom"/>
</dbReference>
<dbReference type="PROSITE" id="PS51892">
    <property type="entry name" value="SUBTILASE"/>
    <property type="match status" value="1"/>
</dbReference>
<dbReference type="Pfam" id="PF00082">
    <property type="entry name" value="Peptidase_S8"/>
    <property type="match status" value="1"/>
</dbReference>
<dbReference type="Gene3D" id="3.40.50.200">
    <property type="entry name" value="Peptidase S8/S53 domain"/>
    <property type="match status" value="1"/>
</dbReference>
<dbReference type="PROSITE" id="PS00137">
    <property type="entry name" value="SUBTILASE_HIS"/>
    <property type="match status" value="1"/>
</dbReference>
<dbReference type="PANTHER" id="PTHR43806:SF11">
    <property type="entry name" value="CEREVISIN-RELATED"/>
    <property type="match status" value="1"/>
</dbReference>
<feature type="active site" description="Charge relay system" evidence="5">
    <location>
        <position position="401"/>
    </location>
</feature>
<feature type="domain" description="Peptidase S8/S53" evidence="7">
    <location>
        <begin position="188"/>
        <end position="448"/>
    </location>
</feature>
<dbReference type="InterPro" id="IPR036852">
    <property type="entry name" value="Peptidase_S8/S53_dom_sf"/>
</dbReference>
<dbReference type="InterPro" id="IPR023827">
    <property type="entry name" value="Peptidase_S8_Asp-AS"/>
</dbReference>
<dbReference type="Proteomes" id="UP001519332">
    <property type="component" value="Unassembled WGS sequence"/>
</dbReference>
<dbReference type="InterPro" id="IPR015500">
    <property type="entry name" value="Peptidase_S8_subtilisin-rel"/>
</dbReference>
<evidence type="ECO:0000256" key="1">
    <source>
        <dbReference type="ARBA" id="ARBA00011073"/>
    </source>
</evidence>
<dbReference type="EMBL" id="JAGINW010000001">
    <property type="protein sequence ID" value="MBP2322585.1"/>
    <property type="molecule type" value="Genomic_DNA"/>
</dbReference>
<name>A0ABS4TDT8_9PSEU</name>
<dbReference type="PANTHER" id="PTHR43806">
    <property type="entry name" value="PEPTIDASE S8"/>
    <property type="match status" value="1"/>
</dbReference>
<dbReference type="RefSeq" id="WP_209638127.1">
    <property type="nucleotide sequence ID" value="NZ_JAGINW010000001.1"/>
</dbReference>
<evidence type="ECO:0000313" key="9">
    <source>
        <dbReference type="Proteomes" id="UP001519332"/>
    </source>
</evidence>
<keyword evidence="4 5" id="KW-0720">Serine protease</keyword>
<evidence type="ECO:0000256" key="4">
    <source>
        <dbReference type="ARBA" id="ARBA00022825"/>
    </source>
</evidence>
<sequence length="1047" mass="110713">MSRKSSALGVITGLVAWGLAVPAGVAVAAPAGTVPTSTITLLTGDKVILGGPRGATVLPARGRERIGFMQSKDVHGDIHVVPADAVPLLHANRIDPRLFNVTRLVANGYDDTKREDIPLIVSGQDIVATKVLDLPSIHSTAVRVDKKTGLSRLPPAGEIWLDGPVRTALDKSIPQVGAPEAWRSGHTGKGATVAVLDSGIDAAHPDLAGSVLKAENFSTATTGPGDYNGHGTHVASIITGDHPRYSGVAPDAKLLSGKVVDDEGFGSESEIIAGMQWAAAQGADVVNMSLSFHYPSDGGDPLSQAVDRLTAQTGTLFVIAAGNNPTRPPAPPGAADSALTVGAVDHNDQLAEFSTRGPRFGDDAIKPDMTAPGVDIAAAKATHGTSGDPVDAAHVRMSGTSMATPHVAGAAAILAGQHPDWGPERIKSALMGSAKPHPALSVFEQGAGRLDVGRAVRQSVQADPASVNAGVAVWPHQDDVPITKTLTYRNSGTEPVTAAMTAEIRDPSGNPAPAGMFTFSANTITIPAGGQAQVTVSIDTRLTGPEGLYSGVVLAGDVRTPVSVNREIESYNVTVGFIGLDGNPTPDYSYNFLDIDRARQVRKHNVSGTVVARLAKGRHYFNAIVRTPAGTVIAAEPEYVVTGDSSISVDARTARPAGFTVDKPHAQPGFTQIGVERKLPTGTAVSNSYTLQNDGVLSVRPSKTSAGQFTYRIEARLAEPDGGGGFSTTSYLYNLYQETAGRIPAEPMHRVRDSQLVRVRSEHGATEPGKYGQRESMVLKRLPYTLNEFYTPGVPWTGLFFQLDSPNAERRDTYARRASPRVFTQDTTEKWNYGVFGPAVPADGDPWYRPFRQRDTMIVNVGLFTDRERVRFGAADDRGSTTLYLDGKQIGTSSMTGFGVFEVPPGLRTYSVHTQAVHDLGLSDVVTADWTFQSDTAPGFEQKQLPFLAIRFAPALDSYNRATRAVPTVVPITVDHNTNGTARKPSVQVSHDAGTTWKTVPVLAAGGRWFTIVAHPAGAKSVSLKASAEDTDGNSVNQTILRAFLLK</sequence>
<dbReference type="PROSITE" id="PS00136">
    <property type="entry name" value="SUBTILASE_ASP"/>
    <property type="match status" value="1"/>
</dbReference>
<keyword evidence="9" id="KW-1185">Reference proteome</keyword>
<proteinExistence type="inferred from homology"/>
<dbReference type="GO" id="GO:0008233">
    <property type="term" value="F:peptidase activity"/>
    <property type="evidence" value="ECO:0007669"/>
    <property type="project" value="UniProtKB-KW"/>
</dbReference>
<evidence type="ECO:0000256" key="5">
    <source>
        <dbReference type="PROSITE-ProRule" id="PRU01240"/>
    </source>
</evidence>
<reference evidence="8 9" key="1">
    <citation type="submission" date="2021-03" db="EMBL/GenBank/DDBJ databases">
        <title>Sequencing the genomes of 1000 actinobacteria strains.</title>
        <authorList>
            <person name="Klenk H.-P."/>
        </authorList>
    </citation>
    <scope>NUCLEOTIDE SEQUENCE [LARGE SCALE GENOMIC DNA]</scope>
    <source>
        <strain evidence="8 9">DSM 46670</strain>
    </source>
</reference>
<comment type="caution">
    <text evidence="8">The sequence shown here is derived from an EMBL/GenBank/DDBJ whole genome shotgun (WGS) entry which is preliminary data.</text>
</comment>
<feature type="active site" description="Charge relay system" evidence="5">
    <location>
        <position position="230"/>
    </location>
</feature>
<gene>
    <name evidence="8" type="ORF">JOF56_002970</name>
</gene>
<feature type="active site" description="Charge relay system" evidence="5">
    <location>
        <position position="197"/>
    </location>
</feature>
<keyword evidence="3 5" id="KW-0378">Hydrolase</keyword>
<evidence type="ECO:0000256" key="3">
    <source>
        <dbReference type="ARBA" id="ARBA00022801"/>
    </source>
</evidence>
<evidence type="ECO:0000256" key="2">
    <source>
        <dbReference type="ARBA" id="ARBA00022670"/>
    </source>
</evidence>
<evidence type="ECO:0000259" key="7">
    <source>
        <dbReference type="Pfam" id="PF00082"/>
    </source>
</evidence>
<keyword evidence="2 5" id="KW-0645">Protease</keyword>
<dbReference type="GO" id="GO:0006508">
    <property type="term" value="P:proteolysis"/>
    <property type="evidence" value="ECO:0007669"/>
    <property type="project" value="UniProtKB-KW"/>
</dbReference>
<protein>
    <submittedName>
        <fullName evidence="8">Subtilisin family serine protease</fullName>
    </submittedName>
</protein>
<dbReference type="InterPro" id="IPR050131">
    <property type="entry name" value="Peptidase_S8_subtilisin-like"/>
</dbReference>
<dbReference type="InterPro" id="IPR023828">
    <property type="entry name" value="Peptidase_S8_Ser-AS"/>
</dbReference>
<evidence type="ECO:0000313" key="8">
    <source>
        <dbReference type="EMBL" id="MBP2322585.1"/>
    </source>
</evidence>
<dbReference type="PROSITE" id="PS00138">
    <property type="entry name" value="SUBTILASE_SER"/>
    <property type="match status" value="1"/>
</dbReference>
<organism evidence="8 9">
    <name type="scientific">Kibdelosporangium banguiense</name>
    <dbReference type="NCBI Taxonomy" id="1365924"/>
    <lineage>
        <taxon>Bacteria</taxon>
        <taxon>Bacillati</taxon>
        <taxon>Actinomycetota</taxon>
        <taxon>Actinomycetes</taxon>
        <taxon>Pseudonocardiales</taxon>
        <taxon>Pseudonocardiaceae</taxon>
        <taxon>Kibdelosporangium</taxon>
    </lineage>
</organism>
<dbReference type="InterPro" id="IPR022398">
    <property type="entry name" value="Peptidase_S8_His-AS"/>
</dbReference>
<evidence type="ECO:0000256" key="6">
    <source>
        <dbReference type="RuleBase" id="RU003355"/>
    </source>
</evidence>
<comment type="similarity">
    <text evidence="1 5 6">Belongs to the peptidase S8 family.</text>
</comment>
<dbReference type="PRINTS" id="PR00723">
    <property type="entry name" value="SUBTILISIN"/>
</dbReference>
<dbReference type="SUPFAM" id="SSF52743">
    <property type="entry name" value="Subtilisin-like"/>
    <property type="match status" value="1"/>
</dbReference>